<reference evidence="4" key="1">
    <citation type="journal article" date="2019" name="Int. J. Syst. Evol. Microbiol.">
        <title>The Global Catalogue of Microorganisms (GCM) 10K type strain sequencing project: providing services to taxonomists for standard genome sequencing and annotation.</title>
        <authorList>
            <consortium name="The Broad Institute Genomics Platform"/>
            <consortium name="The Broad Institute Genome Sequencing Center for Infectious Disease"/>
            <person name="Wu L."/>
            <person name="Ma J."/>
        </authorList>
    </citation>
    <scope>NUCLEOTIDE SEQUENCE [LARGE SCALE GENOMIC DNA]</scope>
    <source>
        <strain evidence="4">NBRC 110044</strain>
    </source>
</reference>
<keyword evidence="1" id="KW-0472">Membrane</keyword>
<dbReference type="PANTHER" id="PTHR34220:SF7">
    <property type="entry name" value="SENSOR HISTIDINE KINASE YPDA"/>
    <property type="match status" value="1"/>
</dbReference>
<name>A0ABQ5YGA3_9NEIS</name>
<dbReference type="Proteomes" id="UP001156706">
    <property type="component" value="Unassembled WGS sequence"/>
</dbReference>
<evidence type="ECO:0000256" key="1">
    <source>
        <dbReference type="SAM" id="Phobius"/>
    </source>
</evidence>
<sequence length="338" mass="37891">MNSPLPQSVPDKLPDTRNLGVMLRVLLSANLFALGLALWSTDSVRDAMREYIAQAALLQPTLLFALGSLALLRDRLLRLPYGMGVTVCVLLCTAIGMLVRIGLADFYPLVAQSYLRTLVASSALTLLLLGYFRLRSRAMSPLLTEARLQALQARIRPHFLFNSLNAVLSLIRSEPRKAEEALEDLADLFRVFMAENRDLVPLAREVALASQYLRIEGLRLGGRMQLEWHSERMPADALVPPLVLQPLLENAVYHGIEPAIAPGIISINIFRSRDELHIDIRNPYYKEGGDHHSGNKMAMGNIRERLRLHFDAEASLKTTVGNDYYQVHVTMPYRTAKL</sequence>
<dbReference type="EMBL" id="BSOG01000001">
    <property type="protein sequence ID" value="GLR12370.1"/>
    <property type="molecule type" value="Genomic_DNA"/>
</dbReference>
<dbReference type="Gene3D" id="3.30.565.10">
    <property type="entry name" value="Histidine kinase-like ATPase, C-terminal domain"/>
    <property type="match status" value="1"/>
</dbReference>
<keyword evidence="1" id="KW-1133">Transmembrane helix</keyword>
<feature type="transmembrane region" description="Helical" evidence="1">
    <location>
        <begin position="51"/>
        <end position="72"/>
    </location>
</feature>
<keyword evidence="1" id="KW-0812">Transmembrane</keyword>
<accession>A0ABQ5YGA3</accession>
<gene>
    <name evidence="3" type="primary">algZ</name>
    <name evidence="3" type="ORF">GCM10007907_11600</name>
</gene>
<dbReference type="InterPro" id="IPR036890">
    <property type="entry name" value="HATPase_C_sf"/>
</dbReference>
<protein>
    <submittedName>
        <fullName evidence="3">Alginate biosynthesis protein AlgZ/FimS</fullName>
    </submittedName>
</protein>
<dbReference type="Pfam" id="PF06580">
    <property type="entry name" value="His_kinase"/>
    <property type="match status" value="1"/>
</dbReference>
<dbReference type="InterPro" id="IPR010559">
    <property type="entry name" value="Sig_transdc_His_kin_internal"/>
</dbReference>
<feature type="transmembrane region" description="Helical" evidence="1">
    <location>
        <begin position="113"/>
        <end position="132"/>
    </location>
</feature>
<evidence type="ECO:0000313" key="4">
    <source>
        <dbReference type="Proteomes" id="UP001156706"/>
    </source>
</evidence>
<proteinExistence type="predicted"/>
<evidence type="ECO:0000313" key="3">
    <source>
        <dbReference type="EMBL" id="GLR12370.1"/>
    </source>
</evidence>
<dbReference type="InterPro" id="IPR050640">
    <property type="entry name" value="Bact_2-comp_sensor_kinase"/>
</dbReference>
<dbReference type="RefSeq" id="WP_284195496.1">
    <property type="nucleotide sequence ID" value="NZ_BSOG01000001.1"/>
</dbReference>
<feature type="transmembrane region" description="Helical" evidence="1">
    <location>
        <begin position="21"/>
        <end position="39"/>
    </location>
</feature>
<keyword evidence="4" id="KW-1185">Reference proteome</keyword>
<comment type="caution">
    <text evidence="3">The sequence shown here is derived from an EMBL/GenBank/DDBJ whole genome shotgun (WGS) entry which is preliminary data.</text>
</comment>
<organism evidence="3 4">
    <name type="scientific">Chitinimonas prasina</name>
    <dbReference type="NCBI Taxonomy" id="1434937"/>
    <lineage>
        <taxon>Bacteria</taxon>
        <taxon>Pseudomonadati</taxon>
        <taxon>Pseudomonadota</taxon>
        <taxon>Betaproteobacteria</taxon>
        <taxon>Neisseriales</taxon>
        <taxon>Chitinibacteraceae</taxon>
        <taxon>Chitinimonas</taxon>
    </lineage>
</organism>
<feature type="transmembrane region" description="Helical" evidence="1">
    <location>
        <begin position="79"/>
        <end position="101"/>
    </location>
</feature>
<feature type="domain" description="Signal transduction histidine kinase internal region" evidence="2">
    <location>
        <begin position="146"/>
        <end position="223"/>
    </location>
</feature>
<evidence type="ECO:0000259" key="2">
    <source>
        <dbReference type="Pfam" id="PF06580"/>
    </source>
</evidence>
<dbReference type="PANTHER" id="PTHR34220">
    <property type="entry name" value="SENSOR HISTIDINE KINASE YPDA"/>
    <property type="match status" value="1"/>
</dbReference>